<keyword evidence="5" id="KW-0653">Protein transport</keyword>
<dbReference type="GO" id="GO:0006623">
    <property type="term" value="P:protein targeting to vacuole"/>
    <property type="evidence" value="ECO:0000318"/>
    <property type="project" value="GO_Central"/>
</dbReference>
<dbReference type="InterPro" id="IPR029012">
    <property type="entry name" value="Helix_hairpin_bin_sf"/>
</dbReference>
<evidence type="ECO:0000256" key="4">
    <source>
        <dbReference type="ARBA" id="ARBA00022753"/>
    </source>
</evidence>
<dbReference type="OMA" id="ECEAMDE"/>
<gene>
    <name evidence="8" type="primary">LOC104586181</name>
</gene>
<dbReference type="AlphaFoldDB" id="A0A1U7Z300"/>
<protein>
    <submittedName>
        <fullName evidence="8">Vacuolar protein-sorting-associated protein 37 homolog 1</fullName>
    </submittedName>
</protein>
<proteinExistence type="inferred from homology"/>
<name>A0A1U7Z300_NELNU</name>
<evidence type="ECO:0000256" key="2">
    <source>
        <dbReference type="ARBA" id="ARBA00007617"/>
    </source>
</evidence>
<evidence type="ECO:0000256" key="1">
    <source>
        <dbReference type="ARBA" id="ARBA00004177"/>
    </source>
</evidence>
<dbReference type="Proteomes" id="UP000189703">
    <property type="component" value="Unplaced"/>
</dbReference>
<dbReference type="FunCoup" id="A0A1U7Z300">
    <property type="interactions" value="2223"/>
</dbReference>
<reference evidence="8" key="1">
    <citation type="submission" date="2025-08" db="UniProtKB">
        <authorList>
            <consortium name="RefSeq"/>
        </authorList>
    </citation>
    <scope>IDENTIFICATION</scope>
</reference>
<dbReference type="PANTHER" id="PTHR13678:SF2">
    <property type="entry name" value="VACUOLAR PROTEIN SORTING-ASSOCIATED PROTEIN 37A"/>
    <property type="match status" value="1"/>
</dbReference>
<sequence>MSKSFWGSQEQQSQPRPQEASAQAWYPPSVVSSPSSTLPSTPSSSSSGFNIRPSEWPHPPSHGQLSPAEAACIINLLKDKSVDELRKLLSDKDAYNQFLLSLDQVRTQKKVRDELQKETLQLARDNLEKEPQISELRNQCRIIRTTELAAAQEKLSDLEGQEEETLKFFSPASLLQKLQEAMSKAEAESEVLRRQLLHGEIGLGDFIRNYKNLRTTYHRRALTHIAARTSYG</sequence>
<evidence type="ECO:0000256" key="5">
    <source>
        <dbReference type="ARBA" id="ARBA00022927"/>
    </source>
</evidence>
<dbReference type="GO" id="GO:0006612">
    <property type="term" value="P:protein targeting to membrane"/>
    <property type="evidence" value="ECO:0000318"/>
    <property type="project" value="GO_Central"/>
</dbReference>
<dbReference type="GO" id="GO:0000813">
    <property type="term" value="C:ESCRT I complex"/>
    <property type="evidence" value="ECO:0000318"/>
    <property type="project" value="GO_Central"/>
</dbReference>
<dbReference type="GeneID" id="104586181"/>
<comment type="subcellular location">
    <subcellularLocation>
        <location evidence="1">Endosome</location>
    </subcellularLocation>
</comment>
<dbReference type="PROSITE" id="PS51314">
    <property type="entry name" value="VPS37_C"/>
    <property type="match status" value="1"/>
</dbReference>
<keyword evidence="4" id="KW-0967">Endosome</keyword>
<dbReference type="SUPFAM" id="SSF140111">
    <property type="entry name" value="Endosomal sorting complex assembly domain"/>
    <property type="match status" value="1"/>
</dbReference>
<evidence type="ECO:0000313" key="8">
    <source>
        <dbReference type="RefSeq" id="XP_010241640.1"/>
    </source>
</evidence>
<accession>A0A1U7Z300</accession>
<dbReference type="InterPro" id="IPR037202">
    <property type="entry name" value="ESCRT_assembly_dom"/>
</dbReference>
<dbReference type="PANTHER" id="PTHR13678">
    <property type="entry name" value="VACUOLAR PROTEIN SORTING-ASSOCIATED PROTEIN 37"/>
    <property type="match status" value="1"/>
</dbReference>
<dbReference type="STRING" id="4432.A0A1U7Z300"/>
<keyword evidence="3" id="KW-0813">Transport</keyword>
<keyword evidence="7" id="KW-1185">Reference proteome</keyword>
<organism evidence="7 8">
    <name type="scientific">Nelumbo nucifera</name>
    <name type="common">Sacred lotus</name>
    <dbReference type="NCBI Taxonomy" id="4432"/>
    <lineage>
        <taxon>Eukaryota</taxon>
        <taxon>Viridiplantae</taxon>
        <taxon>Streptophyta</taxon>
        <taxon>Embryophyta</taxon>
        <taxon>Tracheophyta</taxon>
        <taxon>Spermatophyta</taxon>
        <taxon>Magnoliopsida</taxon>
        <taxon>Proteales</taxon>
        <taxon>Nelumbonaceae</taxon>
        <taxon>Nelumbo</taxon>
    </lineage>
</organism>
<dbReference type="eggNOG" id="KOG3270">
    <property type="taxonomic scope" value="Eukaryota"/>
</dbReference>
<dbReference type="KEGG" id="nnu:104586181"/>
<evidence type="ECO:0000256" key="6">
    <source>
        <dbReference type="SAM" id="MobiDB-lite"/>
    </source>
</evidence>
<dbReference type="Pfam" id="PF07200">
    <property type="entry name" value="Mod_r"/>
    <property type="match status" value="1"/>
</dbReference>
<evidence type="ECO:0000256" key="3">
    <source>
        <dbReference type="ARBA" id="ARBA00022448"/>
    </source>
</evidence>
<dbReference type="RefSeq" id="XP_010241640.1">
    <property type="nucleotide sequence ID" value="XM_010243338.1"/>
</dbReference>
<feature type="compositionally biased region" description="Low complexity" evidence="6">
    <location>
        <begin position="8"/>
        <end position="47"/>
    </location>
</feature>
<dbReference type="GO" id="GO:0043162">
    <property type="term" value="P:ubiquitin-dependent protein catabolic process via the multivesicular body sorting pathway"/>
    <property type="evidence" value="ECO:0000318"/>
    <property type="project" value="GO_Central"/>
</dbReference>
<dbReference type="InterPro" id="IPR009851">
    <property type="entry name" value="Mod_r"/>
</dbReference>
<evidence type="ECO:0000313" key="7">
    <source>
        <dbReference type="Proteomes" id="UP000189703"/>
    </source>
</evidence>
<dbReference type="OrthoDB" id="10260857at2759"/>
<comment type="similarity">
    <text evidence="2">Belongs to the VPS37 family.</text>
</comment>
<dbReference type="Gene3D" id="1.10.287.660">
    <property type="entry name" value="Helix hairpin bin"/>
    <property type="match status" value="1"/>
</dbReference>
<feature type="region of interest" description="Disordered" evidence="6">
    <location>
        <begin position="1"/>
        <end position="64"/>
    </location>
</feature>